<keyword evidence="2" id="KW-1185">Reference proteome</keyword>
<feature type="compositionally biased region" description="Low complexity" evidence="1">
    <location>
        <begin position="178"/>
        <end position="188"/>
    </location>
</feature>
<protein>
    <submittedName>
        <fullName evidence="3">Uncharacterized protein</fullName>
    </submittedName>
</protein>
<accession>A0A914X6M4</accession>
<evidence type="ECO:0000256" key="1">
    <source>
        <dbReference type="SAM" id="MobiDB-lite"/>
    </source>
</evidence>
<proteinExistence type="predicted"/>
<sequence length="188" mass="19942">MAVALGGVFKRVDWGPICQGERPGQFFRPSCQQDFGRNDAAQALERQPTVAAETAVTTESGRRTTLSFESAHSTSELFPGRLSRVLFARKSDASGTGLARSTTTRRVSLGLMTARAIRFSKAFLLASADVYNPTQNGQQGPTSPDSQQGAINLVGLASVQQLNNVYAQQMPSNDARSHSTSSTGSGSG</sequence>
<evidence type="ECO:0000313" key="3">
    <source>
        <dbReference type="WBParaSite" id="PSAMB.scaffold663size44258.g7912.t1"/>
    </source>
</evidence>
<reference evidence="3" key="1">
    <citation type="submission" date="2022-11" db="UniProtKB">
        <authorList>
            <consortium name="WormBaseParasite"/>
        </authorList>
    </citation>
    <scope>IDENTIFICATION</scope>
</reference>
<name>A0A914X6M4_9BILA</name>
<evidence type="ECO:0000313" key="2">
    <source>
        <dbReference type="Proteomes" id="UP000887566"/>
    </source>
</evidence>
<dbReference type="Proteomes" id="UP000887566">
    <property type="component" value="Unplaced"/>
</dbReference>
<organism evidence="2 3">
    <name type="scientific">Plectus sambesii</name>
    <dbReference type="NCBI Taxonomy" id="2011161"/>
    <lineage>
        <taxon>Eukaryota</taxon>
        <taxon>Metazoa</taxon>
        <taxon>Ecdysozoa</taxon>
        <taxon>Nematoda</taxon>
        <taxon>Chromadorea</taxon>
        <taxon>Plectida</taxon>
        <taxon>Plectina</taxon>
        <taxon>Plectoidea</taxon>
        <taxon>Plectidae</taxon>
        <taxon>Plectus</taxon>
    </lineage>
</organism>
<dbReference type="AlphaFoldDB" id="A0A914X6M4"/>
<dbReference type="WBParaSite" id="PSAMB.scaffold663size44258.g7912.t1">
    <property type="protein sequence ID" value="PSAMB.scaffold663size44258.g7912.t1"/>
    <property type="gene ID" value="PSAMB.scaffold663size44258.g7912"/>
</dbReference>
<feature type="region of interest" description="Disordered" evidence="1">
    <location>
        <begin position="167"/>
        <end position="188"/>
    </location>
</feature>